<proteinExistence type="predicted"/>
<dbReference type="AlphaFoldDB" id="A0A4Z1PFL2"/>
<gene>
    <name evidence="2" type="ORF">E6O75_ATG00520</name>
</gene>
<keyword evidence="3" id="KW-1185">Reference proteome</keyword>
<protein>
    <submittedName>
        <fullName evidence="2">Uncharacterized protein</fullName>
    </submittedName>
</protein>
<feature type="region of interest" description="Disordered" evidence="1">
    <location>
        <begin position="139"/>
        <end position="164"/>
    </location>
</feature>
<accession>A0A4Z1PFL2</accession>
<reference evidence="2 3" key="1">
    <citation type="submission" date="2019-04" db="EMBL/GenBank/DDBJ databases">
        <title>High contiguity whole genome sequence and gene annotation resource for two Venturia nashicola isolates.</title>
        <authorList>
            <person name="Prokchorchik M."/>
            <person name="Won K."/>
            <person name="Lee Y."/>
            <person name="Choi E.D."/>
            <person name="Segonzac C."/>
            <person name="Sohn K.H."/>
        </authorList>
    </citation>
    <scope>NUCLEOTIDE SEQUENCE [LARGE SCALE GENOMIC DNA]</scope>
    <source>
        <strain evidence="2 3">PRI2</strain>
    </source>
</reference>
<comment type="caution">
    <text evidence="2">The sequence shown here is derived from an EMBL/GenBank/DDBJ whole genome shotgun (WGS) entry which is preliminary data.</text>
</comment>
<feature type="compositionally biased region" description="Low complexity" evidence="1">
    <location>
        <begin position="10"/>
        <end position="28"/>
    </location>
</feature>
<evidence type="ECO:0000313" key="2">
    <source>
        <dbReference type="EMBL" id="TID27753.1"/>
    </source>
</evidence>
<organism evidence="2 3">
    <name type="scientific">Venturia nashicola</name>
    <dbReference type="NCBI Taxonomy" id="86259"/>
    <lineage>
        <taxon>Eukaryota</taxon>
        <taxon>Fungi</taxon>
        <taxon>Dikarya</taxon>
        <taxon>Ascomycota</taxon>
        <taxon>Pezizomycotina</taxon>
        <taxon>Dothideomycetes</taxon>
        <taxon>Pleosporomycetidae</taxon>
        <taxon>Venturiales</taxon>
        <taxon>Venturiaceae</taxon>
        <taxon>Venturia</taxon>
    </lineage>
</organism>
<dbReference type="Proteomes" id="UP000298493">
    <property type="component" value="Unassembled WGS sequence"/>
</dbReference>
<dbReference type="EMBL" id="SNSC02000001">
    <property type="protein sequence ID" value="TID27753.1"/>
    <property type="molecule type" value="Genomic_DNA"/>
</dbReference>
<feature type="region of interest" description="Disordered" evidence="1">
    <location>
        <begin position="1"/>
        <end position="41"/>
    </location>
</feature>
<evidence type="ECO:0000256" key="1">
    <source>
        <dbReference type="SAM" id="MobiDB-lite"/>
    </source>
</evidence>
<name>A0A4Z1PFL2_9PEZI</name>
<sequence>MLRPVRTLNPRPASSAVATTASSRLVSAPGSSAYDADDEKKERVRAAEKAKKERGKSILYIWETCVLGWESGIPAHDDTLFEKSLSDRSGVGIETLPAENQWLYTNRVNGVRYVMLIFAVSSSQKIPLPFGIVTSPAPPRLPATPPSTTVKDPTISEETAVEDPAPSPPLICKFPELECICSHGHGFSPHGQLREVRVVEPVSGLAALAVVPFEIGRLRCGGVGVGVGLGVRIVVIGVSPHGNVGESDAVGEDWNGVVACEEAMGREVGVRGRVGVEGVVVVFMYVWTEIVEGWHIPGDLDPDSISQQMTGYQPQDPSLVELGLATTIRIFPSPCPS</sequence>
<evidence type="ECO:0000313" key="3">
    <source>
        <dbReference type="Proteomes" id="UP000298493"/>
    </source>
</evidence>